<dbReference type="AlphaFoldDB" id="A0A0A9AAX5"/>
<feature type="domain" description="Clp ATPase C-terminal" evidence="3">
    <location>
        <begin position="1"/>
        <end position="77"/>
    </location>
</feature>
<keyword evidence="1" id="KW-0547">Nucleotide-binding</keyword>
<keyword evidence="2" id="KW-0067">ATP-binding</keyword>
<sequence>MKGIITRVADKGITLSASNAALDVVLSESHNPLYGARSIRRWLQKNVMTKLSEMLFKGEIDVNTTIIIDASEDKKDLKYQVVKNAVLCLARRRDKMPIVEIPSD</sequence>
<dbReference type="Pfam" id="PF10431">
    <property type="entry name" value="ClpB_D2-small"/>
    <property type="match status" value="1"/>
</dbReference>
<dbReference type="InterPro" id="IPR050130">
    <property type="entry name" value="ClpA_ClpB"/>
</dbReference>
<dbReference type="SMART" id="SM01086">
    <property type="entry name" value="ClpB_D2-small"/>
    <property type="match status" value="1"/>
</dbReference>
<reference evidence="4" key="1">
    <citation type="submission" date="2014-09" db="EMBL/GenBank/DDBJ databases">
        <authorList>
            <person name="Magalhaes I.L.F."/>
            <person name="Oliveira U."/>
            <person name="Santos F.R."/>
            <person name="Vidigal T.H.D.A."/>
            <person name="Brescovit A.D."/>
            <person name="Santos A.J."/>
        </authorList>
    </citation>
    <scope>NUCLEOTIDE SEQUENCE</scope>
    <source>
        <tissue evidence="4">Shoot tissue taken approximately 20 cm above the soil surface</tissue>
    </source>
</reference>
<name>A0A0A9AAX5_ARUDO</name>
<dbReference type="GO" id="GO:0016887">
    <property type="term" value="F:ATP hydrolysis activity"/>
    <property type="evidence" value="ECO:0007669"/>
    <property type="project" value="TreeGrafter"/>
</dbReference>
<protein>
    <recommendedName>
        <fullName evidence="3">Clp ATPase C-terminal domain-containing protein</fullName>
    </recommendedName>
</protein>
<dbReference type="EMBL" id="GBRH01251790">
    <property type="protein sequence ID" value="JAD46105.1"/>
    <property type="molecule type" value="Transcribed_RNA"/>
</dbReference>
<evidence type="ECO:0000256" key="1">
    <source>
        <dbReference type="ARBA" id="ARBA00022741"/>
    </source>
</evidence>
<reference evidence="4" key="2">
    <citation type="journal article" date="2015" name="Data Brief">
        <title>Shoot transcriptome of the giant reed, Arundo donax.</title>
        <authorList>
            <person name="Barrero R.A."/>
            <person name="Guerrero F.D."/>
            <person name="Moolhuijzen P."/>
            <person name="Goolsby J.A."/>
            <person name="Tidwell J."/>
            <person name="Bellgard S.E."/>
            <person name="Bellgard M.I."/>
        </authorList>
    </citation>
    <scope>NUCLEOTIDE SEQUENCE</scope>
    <source>
        <tissue evidence="4">Shoot tissue taken approximately 20 cm above the soil surface</tissue>
    </source>
</reference>
<accession>A0A0A9AAX5</accession>
<organism evidence="4">
    <name type="scientific">Arundo donax</name>
    <name type="common">Giant reed</name>
    <name type="synonym">Donax arundinaceus</name>
    <dbReference type="NCBI Taxonomy" id="35708"/>
    <lineage>
        <taxon>Eukaryota</taxon>
        <taxon>Viridiplantae</taxon>
        <taxon>Streptophyta</taxon>
        <taxon>Embryophyta</taxon>
        <taxon>Tracheophyta</taxon>
        <taxon>Spermatophyta</taxon>
        <taxon>Magnoliopsida</taxon>
        <taxon>Liliopsida</taxon>
        <taxon>Poales</taxon>
        <taxon>Poaceae</taxon>
        <taxon>PACMAD clade</taxon>
        <taxon>Arundinoideae</taxon>
        <taxon>Arundineae</taxon>
        <taxon>Arundo</taxon>
    </lineage>
</organism>
<dbReference type="GO" id="GO:0034605">
    <property type="term" value="P:cellular response to heat"/>
    <property type="evidence" value="ECO:0007669"/>
    <property type="project" value="TreeGrafter"/>
</dbReference>
<dbReference type="PANTHER" id="PTHR11638">
    <property type="entry name" value="ATP-DEPENDENT CLP PROTEASE"/>
    <property type="match status" value="1"/>
</dbReference>
<proteinExistence type="predicted"/>
<evidence type="ECO:0000256" key="2">
    <source>
        <dbReference type="ARBA" id="ARBA00022840"/>
    </source>
</evidence>
<dbReference type="GO" id="GO:0005524">
    <property type="term" value="F:ATP binding"/>
    <property type="evidence" value="ECO:0007669"/>
    <property type="project" value="UniProtKB-KW"/>
</dbReference>
<dbReference type="GO" id="GO:0005737">
    <property type="term" value="C:cytoplasm"/>
    <property type="evidence" value="ECO:0007669"/>
    <property type="project" value="TreeGrafter"/>
</dbReference>
<evidence type="ECO:0000313" key="4">
    <source>
        <dbReference type="EMBL" id="JAD46105.1"/>
    </source>
</evidence>
<dbReference type="InterPro" id="IPR019489">
    <property type="entry name" value="Clp_ATPase_C"/>
</dbReference>
<dbReference type="PANTHER" id="PTHR11638:SF174">
    <property type="entry name" value="AAA+ ATPASE DOMAIN-CONTAINING PROTEIN"/>
    <property type="match status" value="1"/>
</dbReference>
<dbReference type="Gene3D" id="1.10.8.60">
    <property type="match status" value="1"/>
</dbReference>
<evidence type="ECO:0000259" key="3">
    <source>
        <dbReference type="SMART" id="SM01086"/>
    </source>
</evidence>